<dbReference type="RefSeq" id="WP_377573289.1">
    <property type="nucleotide sequence ID" value="NZ_JBHTMP010000036.1"/>
</dbReference>
<organism evidence="1 2">
    <name type="scientific">Micromonospora sonneratiae</name>
    <dbReference type="NCBI Taxonomy" id="1184706"/>
    <lineage>
        <taxon>Bacteria</taxon>
        <taxon>Bacillati</taxon>
        <taxon>Actinomycetota</taxon>
        <taxon>Actinomycetes</taxon>
        <taxon>Micromonosporales</taxon>
        <taxon>Micromonosporaceae</taxon>
        <taxon>Micromonospora</taxon>
    </lineage>
</organism>
<sequence>MTDPPGEVPVGRLDYGDADQLAEMDGVDDEAADELIELVDTPIQIRQPFTRAEKRRNQRPLPT</sequence>
<comment type="caution">
    <text evidence="1">The sequence shown here is derived from an EMBL/GenBank/DDBJ whole genome shotgun (WGS) entry which is preliminary data.</text>
</comment>
<reference evidence="2" key="1">
    <citation type="journal article" date="2019" name="Int. J. Syst. Evol. Microbiol.">
        <title>The Global Catalogue of Microorganisms (GCM) 10K type strain sequencing project: providing services to taxonomists for standard genome sequencing and annotation.</title>
        <authorList>
            <consortium name="The Broad Institute Genomics Platform"/>
            <consortium name="The Broad Institute Genome Sequencing Center for Infectious Disease"/>
            <person name="Wu L."/>
            <person name="Ma J."/>
        </authorList>
    </citation>
    <scope>NUCLEOTIDE SEQUENCE [LARGE SCALE GENOMIC DNA]</scope>
    <source>
        <strain evidence="2">JCM 31037</strain>
    </source>
</reference>
<gene>
    <name evidence="1" type="ORF">ACFQ4H_21810</name>
</gene>
<keyword evidence="2" id="KW-1185">Reference proteome</keyword>
<protein>
    <submittedName>
        <fullName evidence="1">Uncharacterized protein</fullName>
    </submittedName>
</protein>
<dbReference type="Proteomes" id="UP001597260">
    <property type="component" value="Unassembled WGS sequence"/>
</dbReference>
<accession>A0ABW3YJ55</accession>
<dbReference type="EMBL" id="JBHTMP010000036">
    <property type="protein sequence ID" value="MFD1323728.1"/>
    <property type="molecule type" value="Genomic_DNA"/>
</dbReference>
<name>A0ABW3YJ55_9ACTN</name>
<proteinExistence type="predicted"/>
<evidence type="ECO:0000313" key="1">
    <source>
        <dbReference type="EMBL" id="MFD1323728.1"/>
    </source>
</evidence>
<evidence type="ECO:0000313" key="2">
    <source>
        <dbReference type="Proteomes" id="UP001597260"/>
    </source>
</evidence>